<evidence type="ECO:0000313" key="3">
    <source>
        <dbReference type="WBParaSite" id="HPBE_0001995101-mRNA-1"/>
    </source>
</evidence>
<dbReference type="Proteomes" id="UP000050761">
    <property type="component" value="Unassembled WGS sequence"/>
</dbReference>
<dbReference type="EMBL" id="UZAH01031742">
    <property type="protein sequence ID" value="VDP17536.1"/>
    <property type="molecule type" value="Genomic_DNA"/>
</dbReference>
<dbReference type="AlphaFoldDB" id="A0A183GCN8"/>
<evidence type="ECO:0000313" key="2">
    <source>
        <dbReference type="Proteomes" id="UP000050761"/>
    </source>
</evidence>
<organism evidence="2 3">
    <name type="scientific">Heligmosomoides polygyrus</name>
    <name type="common">Parasitic roundworm</name>
    <dbReference type="NCBI Taxonomy" id="6339"/>
    <lineage>
        <taxon>Eukaryota</taxon>
        <taxon>Metazoa</taxon>
        <taxon>Ecdysozoa</taxon>
        <taxon>Nematoda</taxon>
        <taxon>Chromadorea</taxon>
        <taxon>Rhabditida</taxon>
        <taxon>Rhabditina</taxon>
        <taxon>Rhabditomorpha</taxon>
        <taxon>Strongyloidea</taxon>
        <taxon>Heligmosomidae</taxon>
        <taxon>Heligmosomoides</taxon>
    </lineage>
</organism>
<protein>
    <submittedName>
        <fullName evidence="3">Lyase_1 domain-containing protein</fullName>
    </submittedName>
</protein>
<keyword evidence="2" id="KW-1185">Reference proteome</keyword>
<sequence length="93" mass="10026">MIHSLFSSDYDLHDAVTETFHVCNRISEAFGDDHTNIAGGPGTAAQNGLKGSAFLPRLSTGQPGLLYRTQVDSSSLQCFHQLAPAARQRTHQG</sequence>
<accession>A0A183GCN8</accession>
<accession>A0A3P8FDZ8</accession>
<proteinExistence type="predicted"/>
<name>A0A183GCN8_HELPZ</name>
<evidence type="ECO:0000313" key="1">
    <source>
        <dbReference type="EMBL" id="VDP17536.1"/>
    </source>
</evidence>
<reference evidence="1 2" key="1">
    <citation type="submission" date="2018-11" db="EMBL/GenBank/DDBJ databases">
        <authorList>
            <consortium name="Pathogen Informatics"/>
        </authorList>
    </citation>
    <scope>NUCLEOTIDE SEQUENCE [LARGE SCALE GENOMIC DNA]</scope>
</reference>
<reference evidence="3" key="2">
    <citation type="submission" date="2019-09" db="UniProtKB">
        <authorList>
            <consortium name="WormBaseParasite"/>
        </authorList>
    </citation>
    <scope>IDENTIFICATION</scope>
</reference>
<gene>
    <name evidence="1" type="ORF">HPBE_LOCUS19950</name>
</gene>
<dbReference type="WBParaSite" id="HPBE_0001995101-mRNA-1">
    <property type="protein sequence ID" value="HPBE_0001995101-mRNA-1"/>
    <property type="gene ID" value="HPBE_0001995101"/>
</dbReference>